<keyword evidence="3" id="KW-1185">Reference proteome</keyword>
<evidence type="ECO:0000256" key="1">
    <source>
        <dbReference type="SAM" id="MobiDB-lite"/>
    </source>
</evidence>
<name>A0A9N9PVK7_9HELO</name>
<dbReference type="Proteomes" id="UP000696280">
    <property type="component" value="Unassembled WGS sequence"/>
</dbReference>
<feature type="compositionally biased region" description="Basic residues" evidence="1">
    <location>
        <begin position="297"/>
        <end position="307"/>
    </location>
</feature>
<reference evidence="2" key="1">
    <citation type="submission" date="2021-07" db="EMBL/GenBank/DDBJ databases">
        <authorList>
            <person name="Durling M."/>
        </authorList>
    </citation>
    <scope>NUCLEOTIDE SEQUENCE</scope>
</reference>
<feature type="region of interest" description="Disordered" evidence="1">
    <location>
        <begin position="285"/>
        <end position="320"/>
    </location>
</feature>
<gene>
    <name evidence="2" type="ORF">HYFRA_00010952</name>
</gene>
<proteinExistence type="predicted"/>
<evidence type="ECO:0000313" key="2">
    <source>
        <dbReference type="EMBL" id="CAG8955687.1"/>
    </source>
</evidence>
<feature type="region of interest" description="Disordered" evidence="1">
    <location>
        <begin position="1"/>
        <end position="25"/>
    </location>
</feature>
<evidence type="ECO:0000313" key="3">
    <source>
        <dbReference type="Proteomes" id="UP000696280"/>
    </source>
</evidence>
<dbReference type="AlphaFoldDB" id="A0A9N9PVK7"/>
<protein>
    <submittedName>
        <fullName evidence="2">Uncharacterized protein</fullName>
    </submittedName>
</protein>
<dbReference type="EMBL" id="CAJVRL010000065">
    <property type="protein sequence ID" value="CAG8955687.1"/>
    <property type="molecule type" value="Genomic_DNA"/>
</dbReference>
<dbReference type="OrthoDB" id="3492129at2759"/>
<organism evidence="2 3">
    <name type="scientific">Hymenoscyphus fraxineus</name>
    <dbReference type="NCBI Taxonomy" id="746836"/>
    <lineage>
        <taxon>Eukaryota</taxon>
        <taxon>Fungi</taxon>
        <taxon>Dikarya</taxon>
        <taxon>Ascomycota</taxon>
        <taxon>Pezizomycotina</taxon>
        <taxon>Leotiomycetes</taxon>
        <taxon>Helotiales</taxon>
        <taxon>Helotiaceae</taxon>
        <taxon>Hymenoscyphus</taxon>
    </lineage>
</organism>
<accession>A0A9N9PVK7</accession>
<sequence>MSTSVMTRRRNTHLDPIATNVAPPTHRKSSLSALSAVSSRPYISLLSPRLAAAHAYYQENDPTPTSAKANSSQRRKRLLETEQFPRRHSTAASPGGALTSHFANFSFASAKDKQKLAPVLESEAANSGAASANGEKTVTPQEVKAEDVVMKDIKTKPVLKTPAIKILDTTATFTPQNTPIRPNHTPIFPPQIRRRSASDVPYEYIHTRLRDWGRVYLLNVSSADVFINPIALRRSSVSPAPDSEASETTNKVNIRARVVPKSKDRKPFVIHQKFDVEDFRAKIPVPSSSGKETSKTPRLRRSNRHKSFAQGGEGHKRGKSLGSLSGAGPFALHEEYALHFLPILAALLFSGHVCKGDLIDLPIPHPGAWEEVLKWVYTGGDASEVSEEARENVAFLGGDVV</sequence>
<feature type="compositionally biased region" description="Polar residues" evidence="1">
    <location>
        <begin position="60"/>
        <end position="72"/>
    </location>
</feature>
<feature type="region of interest" description="Disordered" evidence="1">
    <location>
        <begin position="58"/>
        <end position="96"/>
    </location>
</feature>
<comment type="caution">
    <text evidence="2">The sequence shown here is derived from an EMBL/GenBank/DDBJ whole genome shotgun (WGS) entry which is preliminary data.</text>
</comment>